<dbReference type="RefSeq" id="WP_326089808.1">
    <property type="nucleotide sequence ID" value="NZ_JARLKZ010000015.1"/>
</dbReference>
<dbReference type="Proteomes" id="UP001344632">
    <property type="component" value="Unassembled WGS sequence"/>
</dbReference>
<proteinExistence type="predicted"/>
<protein>
    <submittedName>
        <fullName evidence="2">Uncharacterized protein</fullName>
    </submittedName>
</protein>
<gene>
    <name evidence="2" type="ORF">P4H66_19850</name>
</gene>
<evidence type="ECO:0000256" key="1">
    <source>
        <dbReference type="SAM" id="Phobius"/>
    </source>
</evidence>
<sequence>MIRILLIYIVSAVIILLLDRKVIQSLPKINRWFTYIILIVGMFIFAYSLQVKHIVYGSVWISRWLGPFVPF</sequence>
<keyword evidence="1" id="KW-0812">Transmembrane</keyword>
<keyword evidence="1" id="KW-0472">Membrane</keyword>
<keyword evidence="1" id="KW-1133">Transmembrane helix</keyword>
<evidence type="ECO:0000313" key="2">
    <source>
        <dbReference type="EMBL" id="MEC0242061.1"/>
    </source>
</evidence>
<comment type="caution">
    <text evidence="2">The sequence shown here is derived from an EMBL/GenBank/DDBJ whole genome shotgun (WGS) entry which is preliminary data.</text>
</comment>
<name>A0ABU6GQR2_9BACL</name>
<evidence type="ECO:0000313" key="3">
    <source>
        <dbReference type="Proteomes" id="UP001344632"/>
    </source>
</evidence>
<accession>A0ABU6GQR2</accession>
<feature type="transmembrane region" description="Helical" evidence="1">
    <location>
        <begin position="6"/>
        <end position="23"/>
    </location>
</feature>
<reference evidence="2 3" key="1">
    <citation type="submission" date="2023-03" db="EMBL/GenBank/DDBJ databases">
        <title>Bacillus Genome Sequencing.</title>
        <authorList>
            <person name="Dunlap C."/>
        </authorList>
    </citation>
    <scope>NUCLEOTIDE SEQUENCE [LARGE SCALE GENOMIC DNA]</scope>
    <source>
        <strain evidence="2 3">BD-525</strain>
    </source>
</reference>
<organism evidence="2 3">
    <name type="scientific">Paenibacillus dokdonensis</name>
    <dbReference type="NCBI Taxonomy" id="2567944"/>
    <lineage>
        <taxon>Bacteria</taxon>
        <taxon>Bacillati</taxon>
        <taxon>Bacillota</taxon>
        <taxon>Bacilli</taxon>
        <taxon>Bacillales</taxon>
        <taxon>Paenibacillaceae</taxon>
        <taxon>Paenibacillus</taxon>
    </lineage>
</organism>
<keyword evidence="3" id="KW-1185">Reference proteome</keyword>
<feature type="transmembrane region" description="Helical" evidence="1">
    <location>
        <begin position="32"/>
        <end position="50"/>
    </location>
</feature>
<dbReference type="EMBL" id="JARLKZ010000015">
    <property type="protein sequence ID" value="MEC0242061.1"/>
    <property type="molecule type" value="Genomic_DNA"/>
</dbReference>